<accession>A0A975PGN8</accession>
<organism evidence="2 3">
    <name type="scientific">Luteolibacter ambystomatis</name>
    <dbReference type="NCBI Taxonomy" id="2824561"/>
    <lineage>
        <taxon>Bacteria</taxon>
        <taxon>Pseudomonadati</taxon>
        <taxon>Verrucomicrobiota</taxon>
        <taxon>Verrucomicrobiia</taxon>
        <taxon>Verrucomicrobiales</taxon>
        <taxon>Verrucomicrobiaceae</taxon>
        <taxon>Luteolibacter</taxon>
    </lineage>
</organism>
<dbReference type="Proteomes" id="UP000676169">
    <property type="component" value="Chromosome"/>
</dbReference>
<dbReference type="KEGG" id="lamb:KBB96_07690"/>
<evidence type="ECO:0000313" key="3">
    <source>
        <dbReference type="Proteomes" id="UP000676169"/>
    </source>
</evidence>
<dbReference type="RefSeq" id="WP_211634056.1">
    <property type="nucleotide sequence ID" value="NZ_CP073100.1"/>
</dbReference>
<keyword evidence="1" id="KW-0732">Signal</keyword>
<keyword evidence="3" id="KW-1185">Reference proteome</keyword>
<feature type="signal peptide" evidence="1">
    <location>
        <begin position="1"/>
        <end position="19"/>
    </location>
</feature>
<name>A0A975PGN8_9BACT</name>
<dbReference type="AlphaFoldDB" id="A0A975PGN8"/>
<gene>
    <name evidence="2" type="ORF">KBB96_07690</name>
</gene>
<reference evidence="2" key="1">
    <citation type="submission" date="2021-04" db="EMBL/GenBank/DDBJ databases">
        <title>Luteolibacter sp. 32A isolated from the skin of an Anderson's salamander (Ambystoma andersonii).</title>
        <authorList>
            <person name="Spergser J."/>
            <person name="Busse H.-J."/>
        </authorList>
    </citation>
    <scope>NUCLEOTIDE SEQUENCE</scope>
    <source>
        <strain evidence="2">32A</strain>
    </source>
</reference>
<evidence type="ECO:0000256" key="1">
    <source>
        <dbReference type="SAM" id="SignalP"/>
    </source>
</evidence>
<sequence length="348" mass="37217">MRTLLLTTLATAATISPLAAQSSAYTTFIRQTQQSTGVVWDQPFTTLTGSSTAQLAMETNGALFQLYAVKTSGATSYLLDQKLVGAYLPTATVKTVTEDPYTKVTRTRADRPFSVQVTVAGLVSGTTTTGGTVITDGAKKVLVQRYTTNYPTSGTLTLAQATTGTPKQTWYNQTNGTTTTNYTLTGLTPTTGQLATKVTGEEWFLVQALADSSIAQTQIASGYVQIHPVPSGSISGIANGDIIRLKAPTITLPLKDMYPRSDTWLQVYPGSPALNTVGTTVPGSMLVLDQEKPDTRTLTISDWDSAFTTDGPYTIELLTKSFVGTERLAYLTVTVKRTLSIQATVVDY</sequence>
<dbReference type="EMBL" id="CP073100">
    <property type="protein sequence ID" value="QUE52765.1"/>
    <property type="molecule type" value="Genomic_DNA"/>
</dbReference>
<protein>
    <submittedName>
        <fullName evidence="2">Uncharacterized protein</fullName>
    </submittedName>
</protein>
<proteinExistence type="predicted"/>
<feature type="chain" id="PRO_5037584432" evidence="1">
    <location>
        <begin position="20"/>
        <end position="348"/>
    </location>
</feature>
<evidence type="ECO:0000313" key="2">
    <source>
        <dbReference type="EMBL" id="QUE52765.1"/>
    </source>
</evidence>